<name>A0A133V134_9EURY</name>
<protein>
    <recommendedName>
        <fullName evidence="1">Pyridoxamine 5'-phosphate oxidase N-terminal domain-containing protein</fullName>
    </recommendedName>
</protein>
<gene>
    <name evidence="2" type="ORF">AKJ42_01620</name>
</gene>
<proteinExistence type="predicted"/>
<dbReference type="Gene3D" id="2.30.110.10">
    <property type="entry name" value="Electron Transport, Fmn-binding Protein, Chain A"/>
    <property type="match status" value="1"/>
</dbReference>
<comment type="caution">
    <text evidence="2">The sequence shown here is derived from an EMBL/GenBank/DDBJ whole genome shotgun (WGS) entry which is preliminary data.</text>
</comment>
<dbReference type="InterPro" id="IPR012349">
    <property type="entry name" value="Split_barrel_FMN-bd"/>
</dbReference>
<evidence type="ECO:0000313" key="2">
    <source>
        <dbReference type="EMBL" id="KXB00142.1"/>
    </source>
</evidence>
<dbReference type="Pfam" id="PF01243">
    <property type="entry name" value="PNPOx_N"/>
    <property type="match status" value="1"/>
</dbReference>
<sequence>MQPHDSEGSQESTCGFGSQLFNRRIDNLREGFPITFPVVAFFDESKESIITSTAPAFSQKVDNIEANPKVSILFNASDTVLVKGDGKIHDEDFEENALYGMRLITEEPETPKKSAYMKLVERLNTWYGKLLLDWYKIASGENAGCEVLANSPDIPVSFGLVKNALGERTLNRTYWRATELEWLESRSNPYLETKSMFRSERFDSIFPVGASD</sequence>
<dbReference type="EMBL" id="LHXW01000012">
    <property type="protein sequence ID" value="KXB00142.1"/>
    <property type="molecule type" value="Genomic_DNA"/>
</dbReference>
<feature type="domain" description="Pyridoxamine 5'-phosphate oxidase N-terminal" evidence="1">
    <location>
        <begin position="30"/>
        <end position="122"/>
    </location>
</feature>
<dbReference type="InterPro" id="IPR011576">
    <property type="entry name" value="Pyridox_Oxase_N"/>
</dbReference>
<dbReference type="Proteomes" id="UP000070520">
    <property type="component" value="Unassembled WGS sequence"/>
</dbReference>
<evidence type="ECO:0000313" key="3">
    <source>
        <dbReference type="Proteomes" id="UP000070520"/>
    </source>
</evidence>
<reference evidence="2 3" key="1">
    <citation type="journal article" date="2016" name="Sci. Rep.">
        <title>Metabolic traits of an uncultured archaeal lineage -MSBL1- from brine pools of the Red Sea.</title>
        <authorList>
            <person name="Mwirichia R."/>
            <person name="Alam I."/>
            <person name="Rashid M."/>
            <person name="Vinu M."/>
            <person name="Ba-Alawi W."/>
            <person name="Anthony Kamau A."/>
            <person name="Kamanda Ngugi D."/>
            <person name="Goker M."/>
            <person name="Klenk H.P."/>
            <person name="Bajic V."/>
            <person name="Stingl U."/>
        </authorList>
    </citation>
    <scope>NUCLEOTIDE SEQUENCE [LARGE SCALE GENOMIC DNA]</scope>
    <source>
        <strain evidence="2">SCGC-AAA261C02</strain>
    </source>
</reference>
<organism evidence="2 3">
    <name type="scientific">candidate division MSBL1 archaeon SCGC-AAA261C02</name>
    <dbReference type="NCBI Taxonomy" id="1698272"/>
    <lineage>
        <taxon>Archaea</taxon>
        <taxon>Methanobacteriati</taxon>
        <taxon>Methanobacteriota</taxon>
        <taxon>candidate division MSBL1</taxon>
    </lineage>
</organism>
<accession>A0A133V134</accession>
<evidence type="ECO:0000259" key="1">
    <source>
        <dbReference type="Pfam" id="PF01243"/>
    </source>
</evidence>
<dbReference type="SUPFAM" id="SSF50475">
    <property type="entry name" value="FMN-binding split barrel"/>
    <property type="match status" value="1"/>
</dbReference>
<keyword evidence="3" id="KW-1185">Reference proteome</keyword>
<dbReference type="AlphaFoldDB" id="A0A133V134"/>